<evidence type="ECO:0000259" key="15">
    <source>
        <dbReference type="PROSITE" id="PS50261"/>
    </source>
</evidence>
<dbReference type="Pfam" id="PF00002">
    <property type="entry name" value="7tm_2"/>
    <property type="match status" value="1"/>
</dbReference>
<evidence type="ECO:0000256" key="8">
    <source>
        <dbReference type="ARBA" id="ARBA00022837"/>
    </source>
</evidence>
<dbReference type="SMART" id="SM00303">
    <property type="entry name" value="GPS"/>
    <property type="match status" value="1"/>
</dbReference>
<comment type="subcellular location">
    <subcellularLocation>
        <location evidence="1">Cell membrane</location>
        <topology evidence="1">Multi-pass membrane protein</topology>
    </subcellularLocation>
</comment>
<dbReference type="GO" id="GO:0005886">
    <property type="term" value="C:plasma membrane"/>
    <property type="evidence" value="ECO:0007669"/>
    <property type="project" value="UniProtKB-SubCell"/>
</dbReference>
<dbReference type="KEGG" id="aful:116500047"/>
<dbReference type="InterPro" id="IPR000203">
    <property type="entry name" value="GPS"/>
</dbReference>
<evidence type="ECO:0000256" key="12">
    <source>
        <dbReference type="ARBA" id="ARBA00023180"/>
    </source>
</evidence>
<dbReference type="PRINTS" id="PR01128">
    <property type="entry name" value="EMR1HORMONER"/>
</dbReference>
<dbReference type="PROSITE" id="PS00650">
    <property type="entry name" value="G_PROTEIN_RECEP_F2_2"/>
    <property type="match status" value="1"/>
</dbReference>
<evidence type="ECO:0000256" key="1">
    <source>
        <dbReference type="ARBA" id="ARBA00004651"/>
    </source>
</evidence>
<dbReference type="InterPro" id="IPR001740">
    <property type="entry name" value="GPCR_2_EMR1-like_rcpt"/>
</dbReference>
<keyword evidence="10 13" id="KW-0472">Membrane</keyword>
<feature type="transmembrane region" description="Helical" evidence="13">
    <location>
        <begin position="301"/>
        <end position="328"/>
    </location>
</feature>
<dbReference type="GO" id="GO:0007189">
    <property type="term" value="P:adenylate cyclase-activating G protein-coupled receptor signaling pathway"/>
    <property type="evidence" value="ECO:0007669"/>
    <property type="project" value="TreeGrafter"/>
</dbReference>
<feature type="domain" description="GAIN-B" evidence="14">
    <location>
        <begin position="135"/>
        <end position="298"/>
    </location>
</feature>
<dbReference type="SUPFAM" id="SSF81321">
    <property type="entry name" value="Family A G protein-coupled receptor-like"/>
    <property type="match status" value="1"/>
</dbReference>
<comment type="similarity">
    <text evidence="2">Belongs to the G-protein coupled receptor 2 family. Adhesion G-protein coupled receptor (ADGR) subfamily.</text>
</comment>
<keyword evidence="12" id="KW-0325">Glycoprotein</keyword>
<evidence type="ECO:0000313" key="17">
    <source>
        <dbReference type="RefSeq" id="XP_032060833.1"/>
    </source>
</evidence>
<evidence type="ECO:0000313" key="16">
    <source>
        <dbReference type="Proteomes" id="UP000504639"/>
    </source>
</evidence>
<evidence type="ECO:0000256" key="13">
    <source>
        <dbReference type="SAM" id="Phobius"/>
    </source>
</evidence>
<feature type="transmembrane region" description="Helical" evidence="13">
    <location>
        <begin position="413"/>
        <end position="431"/>
    </location>
</feature>
<feature type="transmembrane region" description="Helical" evidence="13">
    <location>
        <begin position="372"/>
        <end position="393"/>
    </location>
</feature>
<dbReference type="PANTHER" id="PTHR12011">
    <property type="entry name" value="ADHESION G-PROTEIN COUPLED RECEPTOR"/>
    <property type="match status" value="1"/>
</dbReference>
<dbReference type="InParanoid" id="A0A6J3EHK4"/>
<protein>
    <submittedName>
        <fullName evidence="17">Adhesion G protein-coupled receptor E3-like</fullName>
    </submittedName>
</protein>
<dbReference type="InterPro" id="IPR000832">
    <property type="entry name" value="GPCR_2_secretin-like"/>
</dbReference>
<dbReference type="PRINTS" id="PR00249">
    <property type="entry name" value="GPCRSECRETIN"/>
</dbReference>
<dbReference type="Gene3D" id="1.20.1070.10">
    <property type="entry name" value="Rhodopsin 7-helix transmembrane proteins"/>
    <property type="match status" value="1"/>
</dbReference>
<feature type="transmembrane region" description="Helical" evidence="13">
    <location>
        <begin position="527"/>
        <end position="547"/>
    </location>
</feature>
<keyword evidence="11" id="KW-1015">Disulfide bond</keyword>
<evidence type="ECO:0000256" key="2">
    <source>
        <dbReference type="ARBA" id="ARBA00007343"/>
    </source>
</evidence>
<keyword evidence="3" id="KW-1003">Cell membrane</keyword>
<dbReference type="PANTHER" id="PTHR12011:SF433">
    <property type="entry name" value="ADHESION G PROTEIN-COUPLED RECEPTOR E1-LIKE-RELATED"/>
    <property type="match status" value="1"/>
</dbReference>
<keyword evidence="4" id="KW-0245">EGF-like domain</keyword>
<feature type="transmembrane region" description="Helical" evidence="13">
    <location>
        <begin position="340"/>
        <end position="360"/>
    </location>
</feature>
<organism evidence="16 17">
    <name type="scientific">Aythya fuligula</name>
    <name type="common">Tufted duck</name>
    <name type="synonym">Anas fuligula</name>
    <dbReference type="NCBI Taxonomy" id="219594"/>
    <lineage>
        <taxon>Eukaryota</taxon>
        <taxon>Metazoa</taxon>
        <taxon>Chordata</taxon>
        <taxon>Craniata</taxon>
        <taxon>Vertebrata</taxon>
        <taxon>Euteleostomi</taxon>
        <taxon>Archelosauria</taxon>
        <taxon>Archosauria</taxon>
        <taxon>Dinosauria</taxon>
        <taxon>Saurischia</taxon>
        <taxon>Theropoda</taxon>
        <taxon>Coelurosauria</taxon>
        <taxon>Aves</taxon>
        <taxon>Neognathae</taxon>
        <taxon>Galloanserae</taxon>
        <taxon>Anseriformes</taxon>
        <taxon>Anatidae</taxon>
        <taxon>Aythyinae</taxon>
        <taxon>Aythya</taxon>
    </lineage>
</organism>
<evidence type="ECO:0000256" key="7">
    <source>
        <dbReference type="ARBA" id="ARBA00022737"/>
    </source>
</evidence>
<evidence type="ECO:0000256" key="5">
    <source>
        <dbReference type="ARBA" id="ARBA00022692"/>
    </source>
</evidence>
<keyword evidence="5 13" id="KW-0812">Transmembrane</keyword>
<dbReference type="PROSITE" id="PS50261">
    <property type="entry name" value="G_PROTEIN_RECEP_F2_4"/>
    <property type="match status" value="1"/>
</dbReference>
<dbReference type="InterPro" id="IPR017981">
    <property type="entry name" value="GPCR_2-like_7TM"/>
</dbReference>
<dbReference type="Gene3D" id="2.60.220.50">
    <property type="match status" value="1"/>
</dbReference>
<dbReference type="FunFam" id="1.20.1070.10:FF:000054">
    <property type="entry name" value="Adhesion G protein-coupled receptor E3"/>
    <property type="match status" value="1"/>
</dbReference>
<feature type="transmembrane region" description="Helical" evidence="13">
    <location>
        <begin position="496"/>
        <end position="515"/>
    </location>
</feature>
<dbReference type="InterPro" id="IPR057244">
    <property type="entry name" value="GAIN_B"/>
</dbReference>
<accession>A0A6J3EHK4</accession>
<keyword evidence="9 13" id="KW-1133">Transmembrane helix</keyword>
<feature type="domain" description="G-protein coupled receptors family 2 profile 2" evidence="15">
    <location>
        <begin position="303"/>
        <end position="548"/>
    </location>
</feature>
<dbReference type="InterPro" id="IPR017983">
    <property type="entry name" value="GPCR_2_secretin-like_CS"/>
</dbReference>
<evidence type="ECO:0000256" key="10">
    <source>
        <dbReference type="ARBA" id="ARBA00023136"/>
    </source>
</evidence>
<reference evidence="17" key="1">
    <citation type="submission" date="2025-08" db="UniProtKB">
        <authorList>
            <consortium name="RefSeq"/>
        </authorList>
    </citation>
    <scope>IDENTIFICATION</scope>
    <source>
        <tissue evidence="17">Lung</tissue>
    </source>
</reference>
<dbReference type="GO" id="GO:0004930">
    <property type="term" value="F:G protein-coupled receptor activity"/>
    <property type="evidence" value="ECO:0007669"/>
    <property type="project" value="InterPro"/>
</dbReference>
<keyword evidence="8" id="KW-0106">Calcium</keyword>
<dbReference type="GeneID" id="116500047"/>
<evidence type="ECO:0000256" key="3">
    <source>
        <dbReference type="ARBA" id="ARBA00022475"/>
    </source>
</evidence>
<keyword evidence="6" id="KW-0732">Signal</keyword>
<evidence type="ECO:0000256" key="11">
    <source>
        <dbReference type="ARBA" id="ARBA00023157"/>
    </source>
</evidence>
<keyword evidence="7" id="KW-0677">Repeat</keyword>
<feature type="transmembrane region" description="Helical" evidence="13">
    <location>
        <begin position="451"/>
        <end position="475"/>
    </location>
</feature>
<evidence type="ECO:0000259" key="14">
    <source>
        <dbReference type="PROSITE" id="PS50221"/>
    </source>
</evidence>
<dbReference type="InterPro" id="IPR046338">
    <property type="entry name" value="GAIN_dom_sf"/>
</dbReference>
<gene>
    <name evidence="17" type="primary">LOC116500047</name>
</gene>
<dbReference type="AlphaFoldDB" id="A0A6J3EHK4"/>
<dbReference type="GO" id="GO:0007166">
    <property type="term" value="P:cell surface receptor signaling pathway"/>
    <property type="evidence" value="ECO:0007669"/>
    <property type="project" value="InterPro"/>
</dbReference>
<evidence type="ECO:0000256" key="4">
    <source>
        <dbReference type="ARBA" id="ARBA00022536"/>
    </source>
</evidence>
<sequence>MIRTIQNSSIVCECPPGTIRSTKNSSVVCECPPKMIRTIQNSSIVCQEACDVTNLEPVKKLCEGKKGFPICTKLLNGTKGPNETCANITEKTLQDVLSELQSVVRKEQGTQHGAKSAALLMQSTEAIVLQAARGGFRELSTSIMQAKTEPVNDDCLIGGTELELNVEKEKLNINCSIMPKGTVAVAFIVYKGLEDVLKVVAELPKGDLNSRIVGGTVGKDNETISSITFSNNFTITLQHNESLQEGKEAFCVSWKLNNYKGQWTQEGCDRIGGDNWSSICACNHFSSFAITMAIQDKNESYALRVVSCVGLSVSLLCLFLTIVTFVLCRSLWSVSISLHLQLSICLFIADLLFLVAEHLTTKKLLCKIVAGFLHYFFLASFSWMLLEGLHLFLTVRNLRVLNYLSANRFKRRYIYPVGYGLPAIVVAASAATHPDGYGAKEHCWLNTKGGFSWSFVGPVCVIILINLTFFLITLWTLQKRLASLNADVTAIKNTRLMTFKALAHVCILGCTWGLGLLQAQGGEVVDFIFTIINSLQGAFIFLVHCVLNRQVMEQYRRWFRVLGRSWKPQEMPTTEMRITYVTEGERSQSHSAEGCTWEK</sequence>
<dbReference type="Pfam" id="PF01825">
    <property type="entry name" value="GPS"/>
    <property type="match status" value="1"/>
</dbReference>
<dbReference type="Proteomes" id="UP000504639">
    <property type="component" value="Chromosome 30"/>
</dbReference>
<keyword evidence="16" id="KW-1185">Reference proteome</keyword>
<dbReference type="PROSITE" id="PS50221">
    <property type="entry name" value="GAIN_B"/>
    <property type="match status" value="1"/>
</dbReference>
<evidence type="ECO:0000256" key="9">
    <source>
        <dbReference type="ARBA" id="ARBA00022989"/>
    </source>
</evidence>
<evidence type="ECO:0000256" key="6">
    <source>
        <dbReference type="ARBA" id="ARBA00022729"/>
    </source>
</evidence>
<proteinExistence type="inferred from homology"/>
<dbReference type="RefSeq" id="XP_032060833.1">
    <property type="nucleotide sequence ID" value="XM_032204942.1"/>
</dbReference>
<name>A0A6J3EHK4_AYTFU</name>